<organism evidence="2">
    <name type="scientific">Solanum chilense</name>
    <name type="common">Tomato</name>
    <name type="synonym">Lycopersicon chilense</name>
    <dbReference type="NCBI Taxonomy" id="4083"/>
    <lineage>
        <taxon>Eukaryota</taxon>
        <taxon>Viridiplantae</taxon>
        <taxon>Streptophyta</taxon>
        <taxon>Embryophyta</taxon>
        <taxon>Tracheophyta</taxon>
        <taxon>Spermatophyta</taxon>
        <taxon>Magnoliopsida</taxon>
        <taxon>eudicotyledons</taxon>
        <taxon>Gunneridae</taxon>
        <taxon>Pentapetalae</taxon>
        <taxon>asterids</taxon>
        <taxon>lamiids</taxon>
        <taxon>Solanales</taxon>
        <taxon>Solanaceae</taxon>
        <taxon>Solanoideae</taxon>
        <taxon>Solaneae</taxon>
        <taxon>Solanum</taxon>
        <taxon>Solanum subgen. Lycopersicon</taxon>
    </lineage>
</organism>
<feature type="domain" description="Bet v I/Major latex protein" evidence="1">
    <location>
        <begin position="25"/>
        <end position="139"/>
    </location>
</feature>
<dbReference type="InterPro" id="IPR051761">
    <property type="entry name" value="MLP-like_ligand-binding"/>
</dbReference>
<dbReference type="SUPFAM" id="SSF55961">
    <property type="entry name" value="Bet v1-like"/>
    <property type="match status" value="1"/>
</dbReference>
<dbReference type="SMART" id="SM01037">
    <property type="entry name" value="Bet_v_1"/>
    <property type="match status" value="1"/>
</dbReference>
<name>A0A6N2AQS1_SOLCI</name>
<reference evidence="2" key="1">
    <citation type="submission" date="2019-05" db="EMBL/GenBank/DDBJ databases">
        <title>The de novo reference genome and transcriptome assemblies of the wild tomato species Solanum chilense.</title>
        <authorList>
            <person name="Stam R."/>
            <person name="Nosenko T."/>
            <person name="Hoerger A.C."/>
            <person name="Stephan W."/>
            <person name="Seidel M.A."/>
            <person name="Kuhn J.M.M."/>
            <person name="Haberer G."/>
            <person name="Tellier A."/>
        </authorList>
    </citation>
    <scope>NUCLEOTIDE SEQUENCE</scope>
    <source>
        <tissue evidence="2">Mature leaves</tissue>
    </source>
</reference>
<comment type="caution">
    <text evidence="2">The sequence shown here is derived from an EMBL/GenBank/DDBJ whole genome shotgun (WGS) entry which is preliminary data.</text>
</comment>
<dbReference type="GO" id="GO:0006952">
    <property type="term" value="P:defense response"/>
    <property type="evidence" value="ECO:0007669"/>
    <property type="project" value="InterPro"/>
</dbReference>
<dbReference type="Pfam" id="PF00407">
    <property type="entry name" value="Bet_v_1"/>
    <property type="match status" value="1"/>
</dbReference>
<dbReference type="AlphaFoldDB" id="A0A6N2AQS1"/>
<dbReference type="InterPro" id="IPR000916">
    <property type="entry name" value="Bet_v_I/MLP"/>
</dbReference>
<sequence>KLTRMCFMMSLQINHTMSLLCALCTFKVVNFFKVFLERLAPKFHGHRKLTEGKEMISKQIIEAIHEEKQMITFIEFEGDIVSKYENFKATLHIDAKDDTDLVCWTLEYERPNEDLPELISLIKYIVSVTKDVDDHHVNMN</sequence>
<dbReference type="EMBL" id="RXGB01009916">
    <property type="protein sequence ID" value="TMW84098.1"/>
    <property type="molecule type" value="Genomic_DNA"/>
</dbReference>
<evidence type="ECO:0000313" key="2">
    <source>
        <dbReference type="EMBL" id="TMW84098.1"/>
    </source>
</evidence>
<accession>A0A6N2AQS1</accession>
<dbReference type="InterPro" id="IPR023393">
    <property type="entry name" value="START-like_dom_sf"/>
</dbReference>
<feature type="non-terminal residue" evidence="2">
    <location>
        <position position="1"/>
    </location>
</feature>
<evidence type="ECO:0000259" key="1">
    <source>
        <dbReference type="SMART" id="SM01037"/>
    </source>
</evidence>
<dbReference type="PANTHER" id="PTHR31907">
    <property type="entry name" value="MLP-LIKE PROTEIN 423"/>
    <property type="match status" value="1"/>
</dbReference>
<gene>
    <name evidence="2" type="ORF">EJD97_025792</name>
</gene>
<dbReference type="Gene3D" id="3.30.530.20">
    <property type="match status" value="1"/>
</dbReference>
<protein>
    <recommendedName>
        <fullName evidence="1">Bet v I/Major latex protein domain-containing protein</fullName>
    </recommendedName>
</protein>
<proteinExistence type="predicted"/>